<dbReference type="RefSeq" id="WP_094269034.1">
    <property type="nucleotide sequence ID" value="NZ_NOIH01000015.1"/>
</dbReference>
<evidence type="ECO:0000313" key="2">
    <source>
        <dbReference type="Proteomes" id="UP000215181"/>
    </source>
</evidence>
<reference evidence="1 2" key="1">
    <citation type="submission" date="2017-07" db="EMBL/GenBank/DDBJ databases">
        <title>Thauera sp. KNDSS-Mac4 genome sequence and assembly.</title>
        <authorList>
            <person name="Mayilraj S."/>
        </authorList>
    </citation>
    <scope>NUCLEOTIDE SEQUENCE [LARGE SCALE GENOMIC DNA]</scope>
    <source>
        <strain evidence="1 2">KNDSS-Mac4</strain>
    </source>
</reference>
<name>A0A235EWY3_9RHOO</name>
<sequence>MTTAPTTITVTYRTQAYHCRLKGISASSTMSPEAAAQRLADKVFGQGTHRVRMLRDCSFNAPGEWAIEPATLPEKLAAASVRITLADDGHYYIDVRKRTGTAFRADSRKGNIDDAMERARFVLAKEGAASC</sequence>
<protein>
    <submittedName>
        <fullName evidence="1">Uncharacterized protein</fullName>
    </submittedName>
</protein>
<evidence type="ECO:0000313" key="1">
    <source>
        <dbReference type="EMBL" id="OYD53293.1"/>
    </source>
</evidence>
<dbReference type="Proteomes" id="UP000215181">
    <property type="component" value="Unassembled WGS sequence"/>
</dbReference>
<dbReference type="EMBL" id="NOIH01000015">
    <property type="protein sequence ID" value="OYD53293.1"/>
    <property type="molecule type" value="Genomic_DNA"/>
</dbReference>
<gene>
    <name evidence="1" type="ORF">CGK74_13855</name>
</gene>
<organism evidence="1 2">
    <name type="scientific">Thauera propionica</name>
    <dbReference type="NCBI Taxonomy" id="2019431"/>
    <lineage>
        <taxon>Bacteria</taxon>
        <taxon>Pseudomonadati</taxon>
        <taxon>Pseudomonadota</taxon>
        <taxon>Betaproteobacteria</taxon>
        <taxon>Rhodocyclales</taxon>
        <taxon>Zoogloeaceae</taxon>
        <taxon>Thauera</taxon>
    </lineage>
</organism>
<dbReference type="AlphaFoldDB" id="A0A235EWY3"/>
<accession>A0A235EWY3</accession>
<keyword evidence="2" id="KW-1185">Reference proteome</keyword>
<proteinExistence type="predicted"/>
<comment type="caution">
    <text evidence="1">The sequence shown here is derived from an EMBL/GenBank/DDBJ whole genome shotgun (WGS) entry which is preliminary data.</text>
</comment>